<comment type="caution">
    <text evidence="3">The sequence shown here is derived from an EMBL/GenBank/DDBJ whole genome shotgun (WGS) entry which is preliminary data.</text>
</comment>
<evidence type="ECO:0000313" key="3">
    <source>
        <dbReference type="EMBL" id="VXD15629.1"/>
    </source>
</evidence>
<dbReference type="Proteomes" id="UP000184550">
    <property type="component" value="Unassembled WGS sequence"/>
</dbReference>
<dbReference type="NCBIfam" id="TIGR01552">
    <property type="entry name" value="phd_fam"/>
    <property type="match status" value="1"/>
</dbReference>
<dbReference type="RefSeq" id="WP_083616547.1">
    <property type="nucleotide sequence ID" value="NZ_LR734824.1"/>
</dbReference>
<organism evidence="3 4">
    <name type="scientific">Planktothrix serta PCC 8927</name>
    <dbReference type="NCBI Taxonomy" id="671068"/>
    <lineage>
        <taxon>Bacteria</taxon>
        <taxon>Bacillati</taxon>
        <taxon>Cyanobacteriota</taxon>
        <taxon>Cyanophyceae</taxon>
        <taxon>Oscillatoriophycideae</taxon>
        <taxon>Oscillatoriales</taxon>
        <taxon>Microcoleaceae</taxon>
        <taxon>Planktothrix</taxon>
    </lineage>
</organism>
<gene>
    <name evidence="3" type="ORF">PL8927_50092</name>
</gene>
<dbReference type="Pfam" id="PF02604">
    <property type="entry name" value="PhdYeFM_antitox"/>
    <property type="match status" value="1"/>
</dbReference>
<proteinExistence type="inferred from homology"/>
<evidence type="ECO:0000313" key="4">
    <source>
        <dbReference type="Proteomes" id="UP000184550"/>
    </source>
</evidence>
<name>A0A7Z9DZZ8_9CYAN</name>
<keyword evidence="4" id="KW-1185">Reference proteome</keyword>
<accession>A0A7Z9DZZ8</accession>
<dbReference type="PANTHER" id="PTHR33713:SF10">
    <property type="entry name" value="ANTITOXIN YAFN"/>
    <property type="match status" value="1"/>
</dbReference>
<dbReference type="InterPro" id="IPR006442">
    <property type="entry name" value="Antitoxin_Phd/YefM"/>
</dbReference>
<dbReference type="EMBL" id="CZCU02000124">
    <property type="protein sequence ID" value="VXD15629.1"/>
    <property type="molecule type" value="Genomic_DNA"/>
</dbReference>
<comment type="function">
    <text evidence="2">Antitoxin component of a type II toxin-antitoxin (TA) system.</text>
</comment>
<protein>
    <recommendedName>
        <fullName evidence="2">Antitoxin</fullName>
    </recommendedName>
</protein>
<dbReference type="OrthoDB" id="574074at2"/>
<dbReference type="SUPFAM" id="SSF143120">
    <property type="entry name" value="YefM-like"/>
    <property type="match status" value="1"/>
</dbReference>
<reference evidence="3" key="1">
    <citation type="submission" date="2019-10" db="EMBL/GenBank/DDBJ databases">
        <authorList>
            <consortium name="Genoscope - CEA"/>
            <person name="William W."/>
        </authorList>
    </citation>
    <scope>NUCLEOTIDE SEQUENCE [LARGE SCALE GENOMIC DNA]</scope>
    <source>
        <strain evidence="3">BBR_PRJEB10992</strain>
    </source>
</reference>
<dbReference type="InterPro" id="IPR036165">
    <property type="entry name" value="YefM-like_sf"/>
</dbReference>
<dbReference type="Gene3D" id="3.40.1620.10">
    <property type="entry name" value="YefM-like domain"/>
    <property type="match status" value="1"/>
</dbReference>
<evidence type="ECO:0000256" key="2">
    <source>
        <dbReference type="RuleBase" id="RU362080"/>
    </source>
</evidence>
<comment type="similarity">
    <text evidence="1 2">Belongs to the phD/YefM antitoxin family.</text>
</comment>
<dbReference type="AlphaFoldDB" id="A0A7Z9DZZ8"/>
<sequence length="83" mass="9459">MYHVTGEYAKNNFSEVLEKASTEPGGVVIVQENKSFILISQEELESWIETAELLQDKTLIADIEASHQEYHQGKVFTMDQLLD</sequence>
<evidence type="ECO:0000256" key="1">
    <source>
        <dbReference type="ARBA" id="ARBA00009981"/>
    </source>
</evidence>
<dbReference type="PANTHER" id="PTHR33713">
    <property type="entry name" value="ANTITOXIN YAFN-RELATED"/>
    <property type="match status" value="1"/>
</dbReference>
<dbReference type="InterPro" id="IPR051405">
    <property type="entry name" value="phD/YefM_antitoxin"/>
</dbReference>